<comment type="similarity">
    <text evidence="1">Belongs to the RelE toxin family.</text>
</comment>
<dbReference type="InterPro" id="IPR007712">
    <property type="entry name" value="RelE/ParE_toxin"/>
</dbReference>
<keyword evidence="4" id="KW-1185">Reference proteome</keyword>
<evidence type="ECO:0000256" key="1">
    <source>
        <dbReference type="ARBA" id="ARBA00006226"/>
    </source>
</evidence>
<dbReference type="Pfam" id="PF05016">
    <property type="entry name" value="ParE_toxin"/>
    <property type="match status" value="1"/>
</dbReference>
<dbReference type="EMBL" id="QHCR01000004">
    <property type="protein sequence ID" value="RHX80238.1"/>
    <property type="molecule type" value="Genomic_DNA"/>
</dbReference>
<sequence length="86" mass="9963">MSEYSVLLTKFAAKQLDKLPETIADSLIEIIQSLAKNPRLVGAKKLKGREGFRVRKGDYRILYDIVDRQLIVYVIAIGHRKEIYER</sequence>
<gene>
    <name evidence="3" type="ORF">DLM77_10370</name>
</gene>
<dbReference type="Proteomes" id="UP000285569">
    <property type="component" value="Unassembled WGS sequence"/>
</dbReference>
<dbReference type="PANTHER" id="PTHR35601:SF1">
    <property type="entry name" value="TOXIN RELE"/>
    <property type="match status" value="1"/>
</dbReference>
<evidence type="ECO:0000313" key="4">
    <source>
        <dbReference type="Proteomes" id="UP000285569"/>
    </source>
</evidence>
<keyword evidence="2" id="KW-1277">Toxin-antitoxin system</keyword>
<dbReference type="Gene3D" id="3.30.2310.20">
    <property type="entry name" value="RelE-like"/>
    <property type="match status" value="1"/>
</dbReference>
<proteinExistence type="inferred from homology"/>
<dbReference type="InterPro" id="IPR035093">
    <property type="entry name" value="RelE/ParE_toxin_dom_sf"/>
</dbReference>
<reference evidence="3 4" key="2">
    <citation type="journal article" date="2020" name="Int. J. Syst. Evol. Microbiol.">
        <title>Leptospira yasudae sp. nov. and Leptospira stimsonii sp. nov., two new species of the pathogenic group isolated from environmental sources.</title>
        <authorList>
            <person name="Casanovas-Massana A."/>
            <person name="Hamond C."/>
            <person name="Santos L.A."/>
            <person name="de Oliveira D."/>
            <person name="Hacker K.P."/>
            <person name="Balassiano I."/>
            <person name="Costa F."/>
            <person name="Medeiros M.A."/>
            <person name="Reis M.G."/>
            <person name="Ko A.I."/>
            <person name="Wunder E.A."/>
        </authorList>
    </citation>
    <scope>NUCLEOTIDE SEQUENCE [LARGE SCALE GENOMIC DNA]</scope>
    <source>
        <strain evidence="3 4">B21</strain>
    </source>
</reference>
<organism evidence="3 4">
    <name type="scientific">Leptospira yasudae</name>
    <dbReference type="NCBI Taxonomy" id="2202201"/>
    <lineage>
        <taxon>Bacteria</taxon>
        <taxon>Pseudomonadati</taxon>
        <taxon>Spirochaetota</taxon>
        <taxon>Spirochaetia</taxon>
        <taxon>Leptospirales</taxon>
        <taxon>Leptospiraceae</taxon>
        <taxon>Leptospira</taxon>
    </lineage>
</organism>
<evidence type="ECO:0000313" key="3">
    <source>
        <dbReference type="EMBL" id="RHX80238.1"/>
    </source>
</evidence>
<reference evidence="4" key="1">
    <citation type="submission" date="2018-05" db="EMBL/GenBank/DDBJ databases">
        <title>Leptospira yasudae sp. nov. and Leptospira stimsonii sp. nov., two pathogenic species of the genus Leptospira isolated from environmental sources.</title>
        <authorList>
            <person name="Casanovas-Massana A."/>
            <person name="Hamond C."/>
            <person name="Santos L.A."/>
            <person name="Hacker K.P."/>
            <person name="Balassiano I."/>
            <person name="Medeiros M.A."/>
            <person name="Reis M.G."/>
            <person name="Ko A.I."/>
            <person name="Wunder E.A."/>
        </authorList>
    </citation>
    <scope>NUCLEOTIDE SEQUENCE [LARGE SCALE GENOMIC DNA]</scope>
    <source>
        <strain evidence="4">B21</strain>
    </source>
</reference>
<dbReference type="SUPFAM" id="SSF143011">
    <property type="entry name" value="RelE-like"/>
    <property type="match status" value="1"/>
</dbReference>
<accession>A0ABX9M3P7</accession>
<evidence type="ECO:0000256" key="2">
    <source>
        <dbReference type="ARBA" id="ARBA00022649"/>
    </source>
</evidence>
<dbReference type="RefSeq" id="WP_118955961.1">
    <property type="nucleotide sequence ID" value="NZ_QHCR01000004.1"/>
</dbReference>
<comment type="caution">
    <text evidence="3">The sequence shown here is derived from an EMBL/GenBank/DDBJ whole genome shotgun (WGS) entry which is preliminary data.</text>
</comment>
<name>A0ABX9M3P7_9LEPT</name>
<protein>
    <submittedName>
        <fullName evidence="3">Type II toxin-antitoxin system mRNA interferase toxin, RelE/StbE family</fullName>
    </submittedName>
</protein>
<dbReference type="PANTHER" id="PTHR35601">
    <property type="entry name" value="TOXIN RELE"/>
    <property type="match status" value="1"/>
</dbReference>